<organism evidence="3 4">
    <name type="scientific">Stackebrandtia albiflava</name>
    <dbReference type="NCBI Taxonomy" id="406432"/>
    <lineage>
        <taxon>Bacteria</taxon>
        <taxon>Bacillati</taxon>
        <taxon>Actinomycetota</taxon>
        <taxon>Actinomycetes</taxon>
        <taxon>Glycomycetales</taxon>
        <taxon>Glycomycetaceae</taxon>
        <taxon>Stackebrandtia</taxon>
    </lineage>
</organism>
<protein>
    <recommendedName>
        <fullName evidence="2">DUF2264 domain-containing protein</fullName>
    </recommendedName>
</protein>
<dbReference type="InterPro" id="IPR016624">
    <property type="entry name" value="UCP014753"/>
</dbReference>
<proteinExistence type="predicted"/>
<dbReference type="AlphaFoldDB" id="A0A562V190"/>
<dbReference type="Proteomes" id="UP000321617">
    <property type="component" value="Unassembled WGS sequence"/>
</dbReference>
<gene>
    <name evidence="3" type="ORF">LX16_2292</name>
</gene>
<accession>A0A562V190</accession>
<feature type="domain" description="DUF2264" evidence="2">
    <location>
        <begin position="17"/>
        <end position="366"/>
    </location>
</feature>
<dbReference type="PANTHER" id="PTHR35339:SF4">
    <property type="entry name" value="LINALOOL DEHYDRATASE_ISOMERASE DOMAIN-CONTAINING PROTEIN"/>
    <property type="match status" value="1"/>
</dbReference>
<dbReference type="RefSeq" id="WP_147137841.1">
    <property type="nucleotide sequence ID" value="NZ_BAABIJ010000002.1"/>
</dbReference>
<reference evidence="3 4" key="1">
    <citation type="journal article" date="2013" name="Stand. Genomic Sci.">
        <title>Genomic Encyclopedia of Type Strains, Phase I: The one thousand microbial genomes (KMG-I) project.</title>
        <authorList>
            <person name="Kyrpides N.C."/>
            <person name="Woyke T."/>
            <person name="Eisen J.A."/>
            <person name="Garrity G."/>
            <person name="Lilburn T.G."/>
            <person name="Beck B.J."/>
            <person name="Whitman W.B."/>
            <person name="Hugenholtz P."/>
            <person name="Klenk H.P."/>
        </authorList>
    </citation>
    <scope>NUCLEOTIDE SEQUENCE [LARGE SCALE GENOMIC DNA]</scope>
    <source>
        <strain evidence="3 4">DSM 45044</strain>
    </source>
</reference>
<name>A0A562V190_9ACTN</name>
<dbReference type="PANTHER" id="PTHR35339">
    <property type="entry name" value="LINALOOL DEHYDRATASE_ISOMERASE DOMAIN-CONTAINING PROTEIN"/>
    <property type="match status" value="1"/>
</dbReference>
<dbReference type="EMBL" id="VLLL01000006">
    <property type="protein sequence ID" value="TWJ11567.1"/>
    <property type="molecule type" value="Genomic_DNA"/>
</dbReference>
<sequence>MWPLPTDPRTSPHTGYTRRHWEAVADEWLAATTRYASPSGALLRIPGRHAWSGPESDALEGYARTLLLVACRTAHGDRPDLVDRYAEGLIAGTTPGGPESWPRGDDCRPDRRGPTQPIVEAANIAFALHLSRGRVWSRLDDGERARVVDWLRHHARLRAWPNNWLLFTAVIEAFLASVGVDTSGHRSDALVHRVESWHLGGGWYTDGGRRNVDHYNAWVIHPFLWAWYDMVGAERDPDAARLWRNRLAAFAADHARMFGANGSPLIQGRSLVYRTAALAPQWLAHLVDAPGTDPGATRRLASGVLRYFTDAGVGIGRPVGLGWLADDHLPMTQEYSGPGSPYFGAMGFLGLLLPADHPVWTAPERPQPAEGPDTVTALRDVGWLVQSVRDGGVVTVHNHGSDHVTSKTPDTDPFYGKLAYSSHGFPGTGAAFTDGCDGEFQRLGDTGDWLRRRAIAAHRVTADTAVSDNDYGDGTVTSATAVRGELAVRWHRTFDDRPVREGGWLLADPVATGAEDTVAWARDASGLCTVVAGLHGWATAGVDGFGAVTPLGDRAAVPVLRAPDGRDLVSLHLATRHADPVAWCRELRERLSVTVDAEGLTVVWPDGARCRVRPIRAPERATVAPEVP</sequence>
<feature type="region of interest" description="Disordered" evidence="1">
    <location>
        <begin position="92"/>
        <end position="114"/>
    </location>
</feature>
<keyword evidence="4" id="KW-1185">Reference proteome</keyword>
<evidence type="ECO:0000313" key="3">
    <source>
        <dbReference type="EMBL" id="TWJ11567.1"/>
    </source>
</evidence>
<evidence type="ECO:0000259" key="2">
    <source>
        <dbReference type="Pfam" id="PF10022"/>
    </source>
</evidence>
<evidence type="ECO:0000313" key="4">
    <source>
        <dbReference type="Proteomes" id="UP000321617"/>
    </source>
</evidence>
<feature type="compositionally biased region" description="Basic and acidic residues" evidence="1">
    <location>
        <begin position="102"/>
        <end position="113"/>
    </location>
</feature>
<dbReference type="Pfam" id="PF10022">
    <property type="entry name" value="DUF2264"/>
    <property type="match status" value="1"/>
</dbReference>
<comment type="caution">
    <text evidence="3">The sequence shown here is derived from an EMBL/GenBank/DDBJ whole genome shotgun (WGS) entry which is preliminary data.</text>
</comment>
<evidence type="ECO:0000256" key="1">
    <source>
        <dbReference type="SAM" id="MobiDB-lite"/>
    </source>
</evidence>
<dbReference type="OrthoDB" id="9813465at2"/>
<dbReference type="InterPro" id="IPR049349">
    <property type="entry name" value="DUF2264_N"/>
</dbReference>